<comment type="similarity">
    <text evidence="2 8">Belongs to the PHP hydrolase family. HisK subfamily.</text>
</comment>
<evidence type="ECO:0000256" key="3">
    <source>
        <dbReference type="ARBA" id="ARBA00013085"/>
    </source>
</evidence>
<evidence type="ECO:0000256" key="2">
    <source>
        <dbReference type="ARBA" id="ARBA00009152"/>
    </source>
</evidence>
<dbReference type="InterPro" id="IPR016195">
    <property type="entry name" value="Pol/histidinol_Pase-like"/>
</dbReference>
<dbReference type="GO" id="GO:0005737">
    <property type="term" value="C:cytoplasm"/>
    <property type="evidence" value="ECO:0007669"/>
    <property type="project" value="TreeGrafter"/>
</dbReference>
<gene>
    <name evidence="11" type="ORF">MCUN1_001020</name>
</gene>
<dbReference type="AlphaFoldDB" id="A0AAF0J5G3"/>
<dbReference type="InterPro" id="IPR004013">
    <property type="entry name" value="PHP_dom"/>
</dbReference>
<dbReference type="PANTHER" id="PTHR21039">
    <property type="entry name" value="HISTIDINOL PHOSPHATASE-RELATED"/>
    <property type="match status" value="1"/>
</dbReference>
<keyword evidence="4 8" id="KW-0028">Amino-acid biosynthesis</keyword>
<evidence type="ECO:0000256" key="8">
    <source>
        <dbReference type="RuleBase" id="RU366003"/>
    </source>
</evidence>
<keyword evidence="12" id="KW-1185">Reference proteome</keyword>
<dbReference type="Pfam" id="PF02811">
    <property type="entry name" value="PHP"/>
    <property type="match status" value="1"/>
</dbReference>
<accession>A0AAF0J5G3</accession>
<dbReference type="Gene3D" id="3.20.20.140">
    <property type="entry name" value="Metal-dependent hydrolases"/>
    <property type="match status" value="1"/>
</dbReference>
<dbReference type="EMBL" id="CP119878">
    <property type="protein sequence ID" value="WFD34183.1"/>
    <property type="molecule type" value="Genomic_DNA"/>
</dbReference>
<feature type="region of interest" description="Disordered" evidence="9">
    <location>
        <begin position="320"/>
        <end position="341"/>
    </location>
</feature>
<reference evidence="11" key="1">
    <citation type="submission" date="2023-03" db="EMBL/GenBank/DDBJ databases">
        <title>Mating type loci evolution in Malassezia.</title>
        <authorList>
            <person name="Coelho M.A."/>
        </authorList>
    </citation>
    <scope>NUCLEOTIDE SEQUENCE</scope>
    <source>
        <strain evidence="11">CBS 11721</strain>
    </source>
</reference>
<evidence type="ECO:0000256" key="4">
    <source>
        <dbReference type="ARBA" id="ARBA00022605"/>
    </source>
</evidence>
<evidence type="ECO:0000313" key="12">
    <source>
        <dbReference type="Proteomes" id="UP001219933"/>
    </source>
</evidence>
<organism evidence="11 12">
    <name type="scientific">Malassezia cuniculi</name>
    <dbReference type="NCBI Taxonomy" id="948313"/>
    <lineage>
        <taxon>Eukaryota</taxon>
        <taxon>Fungi</taxon>
        <taxon>Dikarya</taxon>
        <taxon>Basidiomycota</taxon>
        <taxon>Ustilaginomycotina</taxon>
        <taxon>Malasseziomycetes</taxon>
        <taxon>Malasseziales</taxon>
        <taxon>Malasseziaceae</taxon>
        <taxon>Malassezia</taxon>
    </lineage>
</organism>
<feature type="domain" description="PHP" evidence="10">
    <location>
        <begin position="4"/>
        <end position="231"/>
    </location>
</feature>
<keyword evidence="6 8" id="KW-0368">Histidine biosynthesis</keyword>
<evidence type="ECO:0000256" key="9">
    <source>
        <dbReference type="SAM" id="MobiDB-lite"/>
    </source>
</evidence>
<dbReference type="GO" id="GO:0004401">
    <property type="term" value="F:histidinol-phosphatase activity"/>
    <property type="evidence" value="ECO:0007669"/>
    <property type="project" value="UniProtKB-UniRule"/>
</dbReference>
<dbReference type="SUPFAM" id="SSF89550">
    <property type="entry name" value="PHP domain-like"/>
    <property type="match status" value="1"/>
</dbReference>
<sequence length="364" mass="40561">MHSHHSHSGQFCKHANSTLDEIVTLAKDLGFTHFHLSEHCPRDRSEDLYPEEVEAGLSPQLLRDAFVHYLEKARSIQADERASGGLHMLVGCETENIHSPHSITYLETVFRDIAPAADDLPPPYVGVGAVDYMVGSVHHVHGVPIDFDKSTFEKALSVVGGGDRSYQSLASAYLDLQYEVLERLRPEVIGHTDLYRLFVPQAEWYSDAVLAKLDRNIRFAASYGALFEANSAAFRKGWQGETYPGRQVLQRIRAAGGRIALSDDSHGTNQVALNYSRLREYLLSEGVHEIWYLEADDTTWPTDSAARRAQYASDEAAREARLALDSPGSAPDAPQRFPRGARAVPMTNWSVAPFWRSVAERCTP</sequence>
<dbReference type="EC" id="3.1.3.15" evidence="3 8"/>
<dbReference type="Proteomes" id="UP001219933">
    <property type="component" value="Chromosome 2"/>
</dbReference>
<proteinExistence type="inferred from homology"/>
<evidence type="ECO:0000256" key="1">
    <source>
        <dbReference type="ARBA" id="ARBA00004970"/>
    </source>
</evidence>
<evidence type="ECO:0000259" key="10">
    <source>
        <dbReference type="Pfam" id="PF02811"/>
    </source>
</evidence>
<evidence type="ECO:0000256" key="7">
    <source>
        <dbReference type="ARBA" id="ARBA00049158"/>
    </source>
</evidence>
<comment type="catalytic activity">
    <reaction evidence="7 8">
        <text>L-histidinol phosphate + H2O = L-histidinol + phosphate</text>
        <dbReference type="Rhea" id="RHEA:14465"/>
        <dbReference type="ChEBI" id="CHEBI:15377"/>
        <dbReference type="ChEBI" id="CHEBI:43474"/>
        <dbReference type="ChEBI" id="CHEBI:57699"/>
        <dbReference type="ChEBI" id="CHEBI:57980"/>
        <dbReference type="EC" id="3.1.3.15"/>
    </reaction>
</comment>
<protein>
    <recommendedName>
        <fullName evidence="3 8">Histidinol-phosphatase</fullName>
        <shortName evidence="8">HolPase</shortName>
        <ecNumber evidence="3 8">3.1.3.15</ecNumber>
    </recommendedName>
</protein>
<dbReference type="GO" id="GO:0000105">
    <property type="term" value="P:L-histidine biosynthetic process"/>
    <property type="evidence" value="ECO:0007669"/>
    <property type="project" value="UniProtKB-UniRule"/>
</dbReference>
<evidence type="ECO:0000256" key="6">
    <source>
        <dbReference type="ARBA" id="ARBA00023102"/>
    </source>
</evidence>
<keyword evidence="5 8" id="KW-0378">Hydrolase</keyword>
<name>A0AAF0J5G3_9BASI</name>
<comment type="pathway">
    <text evidence="1 8">Amino-acid biosynthesis; L-histidine biosynthesis; L-histidine from 5-phospho-alpha-D-ribose 1-diphosphate: step 8/9.</text>
</comment>
<evidence type="ECO:0000313" key="11">
    <source>
        <dbReference type="EMBL" id="WFD34183.1"/>
    </source>
</evidence>
<dbReference type="InterPro" id="IPR010140">
    <property type="entry name" value="Histidinol_P_phosphatase_HisJ"/>
</dbReference>
<evidence type="ECO:0000256" key="5">
    <source>
        <dbReference type="ARBA" id="ARBA00022801"/>
    </source>
</evidence>
<dbReference type="PANTHER" id="PTHR21039:SF0">
    <property type="entry name" value="HISTIDINOL-PHOSPHATASE"/>
    <property type="match status" value="1"/>
</dbReference>
<dbReference type="NCBIfam" id="TIGR01856">
    <property type="entry name" value="hisJ_fam"/>
    <property type="match status" value="1"/>
</dbReference>